<dbReference type="AlphaFoldDB" id="A0A8J3NKV7"/>
<gene>
    <name evidence="2" type="ORF">Cba03nite_47620</name>
</gene>
<dbReference type="RefSeq" id="WP_203750159.1">
    <property type="nucleotide sequence ID" value="NZ_BONF01000028.1"/>
</dbReference>
<feature type="transmembrane region" description="Helical" evidence="1">
    <location>
        <begin position="104"/>
        <end position="123"/>
    </location>
</feature>
<organism evidence="2 3">
    <name type="scientific">Catellatospora bangladeshensis</name>
    <dbReference type="NCBI Taxonomy" id="310355"/>
    <lineage>
        <taxon>Bacteria</taxon>
        <taxon>Bacillati</taxon>
        <taxon>Actinomycetota</taxon>
        <taxon>Actinomycetes</taxon>
        <taxon>Micromonosporales</taxon>
        <taxon>Micromonosporaceae</taxon>
        <taxon>Catellatospora</taxon>
    </lineage>
</organism>
<evidence type="ECO:0000313" key="3">
    <source>
        <dbReference type="Proteomes" id="UP000601223"/>
    </source>
</evidence>
<name>A0A8J3NKV7_9ACTN</name>
<keyword evidence="1" id="KW-1133">Transmembrane helix</keyword>
<reference evidence="2 3" key="1">
    <citation type="submission" date="2021-01" db="EMBL/GenBank/DDBJ databases">
        <title>Whole genome shotgun sequence of Catellatospora bangladeshensis NBRC 107357.</title>
        <authorList>
            <person name="Komaki H."/>
            <person name="Tamura T."/>
        </authorList>
    </citation>
    <scope>NUCLEOTIDE SEQUENCE [LARGE SCALE GENOMIC DNA]</scope>
    <source>
        <strain evidence="2 3">NBRC 107357</strain>
    </source>
</reference>
<keyword evidence="3" id="KW-1185">Reference proteome</keyword>
<dbReference type="Proteomes" id="UP000601223">
    <property type="component" value="Unassembled WGS sequence"/>
</dbReference>
<keyword evidence="1" id="KW-0812">Transmembrane</keyword>
<evidence type="ECO:0000256" key="1">
    <source>
        <dbReference type="SAM" id="Phobius"/>
    </source>
</evidence>
<feature type="transmembrane region" description="Helical" evidence="1">
    <location>
        <begin position="70"/>
        <end position="92"/>
    </location>
</feature>
<proteinExistence type="predicted"/>
<evidence type="ECO:0000313" key="2">
    <source>
        <dbReference type="EMBL" id="GIF83413.1"/>
    </source>
</evidence>
<feature type="transmembrane region" description="Helical" evidence="1">
    <location>
        <begin position="39"/>
        <end position="58"/>
    </location>
</feature>
<dbReference type="EMBL" id="BONF01000028">
    <property type="protein sequence ID" value="GIF83413.1"/>
    <property type="molecule type" value="Genomic_DNA"/>
</dbReference>
<sequence>MYWLWCVRLSLVILAWDVGLLIHGLTPASRPLPPQLTTVTAFSVIGAVGMYAAIVGYYKVRVLWRVRPRWWPWSPVGIVLLSLVTMVIAGSGHPDLNDTAGEPGAAMLSIIGFGLSLPVYLACSRVDRGIRPPARVARTKKVH</sequence>
<protein>
    <submittedName>
        <fullName evidence="2">Uncharacterized protein</fullName>
    </submittedName>
</protein>
<accession>A0A8J3NKV7</accession>
<comment type="caution">
    <text evidence="2">The sequence shown here is derived from an EMBL/GenBank/DDBJ whole genome shotgun (WGS) entry which is preliminary data.</text>
</comment>
<keyword evidence="1" id="KW-0472">Membrane</keyword>